<sequence length="96" mass="11104">MACATTILLRALKPEHSNPRHSPIRYTICIHRCPSRPVRASRRDWSRRSNHSLTTLSRRRKYRQRSIYSNTTPLMHAVRADQRQMVRFSTGAGCGG</sequence>
<keyword evidence="2" id="KW-1185">Reference proteome</keyword>
<protein>
    <submittedName>
        <fullName evidence="1">Uncharacterized protein</fullName>
    </submittedName>
</protein>
<evidence type="ECO:0000313" key="1">
    <source>
        <dbReference type="EMBL" id="EEH33781.2"/>
    </source>
</evidence>
<dbReference type="RefSeq" id="XP_002793301.2">
    <property type="nucleotide sequence ID" value="XM_002793255.2"/>
</dbReference>
<name>C1H1P4_PARBA</name>
<dbReference type="EMBL" id="KN294003">
    <property type="protein sequence ID" value="EEH33781.2"/>
    <property type="molecule type" value="Genomic_DNA"/>
</dbReference>
<dbReference type="Proteomes" id="UP000002059">
    <property type="component" value="Partially assembled WGS sequence"/>
</dbReference>
<evidence type="ECO:0000313" key="2">
    <source>
        <dbReference type="Proteomes" id="UP000002059"/>
    </source>
</evidence>
<proteinExistence type="predicted"/>
<dbReference type="VEuPathDB" id="FungiDB:PAAG_04830"/>
<reference evidence="1 2" key="1">
    <citation type="journal article" date="2011" name="PLoS Genet.">
        <title>Comparative genomic analysis of human fungal pathogens causing paracoccidioidomycosis.</title>
        <authorList>
            <person name="Desjardins C.A."/>
            <person name="Champion M.D."/>
            <person name="Holder J.W."/>
            <person name="Muszewska A."/>
            <person name="Goldberg J."/>
            <person name="Bailao A.M."/>
            <person name="Brigido M.M."/>
            <person name="Ferreira M.E."/>
            <person name="Garcia A.M."/>
            <person name="Grynberg M."/>
            <person name="Gujja S."/>
            <person name="Heiman D.I."/>
            <person name="Henn M.R."/>
            <person name="Kodira C.D."/>
            <person name="Leon-Narvaez H."/>
            <person name="Longo L.V."/>
            <person name="Ma L.J."/>
            <person name="Malavazi I."/>
            <person name="Matsuo A.L."/>
            <person name="Morais F.V."/>
            <person name="Pereira M."/>
            <person name="Rodriguez-Brito S."/>
            <person name="Sakthikumar S."/>
            <person name="Salem-Izacc S.M."/>
            <person name="Sykes S.M."/>
            <person name="Teixeira M.M."/>
            <person name="Vallejo M.C."/>
            <person name="Walter M.E."/>
            <person name="Yandava C."/>
            <person name="Young S."/>
            <person name="Zeng Q."/>
            <person name="Zucker J."/>
            <person name="Felipe M.S."/>
            <person name="Goldman G.H."/>
            <person name="Haas B.J."/>
            <person name="McEwen J.G."/>
            <person name="Nino-Vega G."/>
            <person name="Puccia R."/>
            <person name="San-Blas G."/>
            <person name="Soares C.M."/>
            <person name="Birren B.W."/>
            <person name="Cuomo C.A."/>
        </authorList>
    </citation>
    <scope>NUCLEOTIDE SEQUENCE [LARGE SCALE GENOMIC DNA]</scope>
    <source>
        <strain evidence="2">ATCC MYA-826 / Pb01</strain>
    </source>
</reference>
<accession>C1H1P4</accession>
<dbReference type="KEGG" id="pbl:PAAG_04830"/>
<dbReference type="HOGENOM" id="CLU_2360287_0_0_1"/>
<gene>
    <name evidence="1" type="ORF">PAAG_04830</name>
</gene>
<dbReference type="AlphaFoldDB" id="C1H1P4"/>
<dbReference type="GeneID" id="9096575"/>
<organism evidence="1 2">
    <name type="scientific">Paracoccidioides lutzii (strain ATCC MYA-826 / Pb01)</name>
    <name type="common">Paracoccidioides brasiliensis</name>
    <dbReference type="NCBI Taxonomy" id="502779"/>
    <lineage>
        <taxon>Eukaryota</taxon>
        <taxon>Fungi</taxon>
        <taxon>Dikarya</taxon>
        <taxon>Ascomycota</taxon>
        <taxon>Pezizomycotina</taxon>
        <taxon>Eurotiomycetes</taxon>
        <taxon>Eurotiomycetidae</taxon>
        <taxon>Onygenales</taxon>
        <taxon>Ajellomycetaceae</taxon>
        <taxon>Paracoccidioides</taxon>
    </lineage>
</organism>